<dbReference type="Proteomes" id="UP000717696">
    <property type="component" value="Unassembled WGS sequence"/>
</dbReference>
<organism evidence="1 2">
    <name type="scientific">Dactylonectria estremocensis</name>
    <dbReference type="NCBI Taxonomy" id="1079267"/>
    <lineage>
        <taxon>Eukaryota</taxon>
        <taxon>Fungi</taxon>
        <taxon>Dikarya</taxon>
        <taxon>Ascomycota</taxon>
        <taxon>Pezizomycotina</taxon>
        <taxon>Sordariomycetes</taxon>
        <taxon>Hypocreomycetidae</taxon>
        <taxon>Hypocreales</taxon>
        <taxon>Nectriaceae</taxon>
        <taxon>Dactylonectria</taxon>
    </lineage>
</organism>
<dbReference type="SUPFAM" id="SSF55961">
    <property type="entry name" value="Bet v1-like"/>
    <property type="match status" value="1"/>
</dbReference>
<protein>
    <recommendedName>
        <fullName evidence="3">Polyketide cyclase/dehydrase</fullName>
    </recommendedName>
</protein>
<reference evidence="1" key="1">
    <citation type="journal article" date="2021" name="Nat. Commun.">
        <title>Genetic determinants of endophytism in the Arabidopsis root mycobiome.</title>
        <authorList>
            <person name="Mesny F."/>
            <person name="Miyauchi S."/>
            <person name="Thiergart T."/>
            <person name="Pickel B."/>
            <person name="Atanasova L."/>
            <person name="Karlsson M."/>
            <person name="Huettel B."/>
            <person name="Barry K.W."/>
            <person name="Haridas S."/>
            <person name="Chen C."/>
            <person name="Bauer D."/>
            <person name="Andreopoulos W."/>
            <person name="Pangilinan J."/>
            <person name="LaButti K."/>
            <person name="Riley R."/>
            <person name="Lipzen A."/>
            <person name="Clum A."/>
            <person name="Drula E."/>
            <person name="Henrissat B."/>
            <person name="Kohler A."/>
            <person name="Grigoriev I.V."/>
            <person name="Martin F.M."/>
            <person name="Hacquard S."/>
        </authorList>
    </citation>
    <scope>NUCLEOTIDE SEQUENCE</scope>
    <source>
        <strain evidence="1">MPI-CAGE-AT-0021</strain>
    </source>
</reference>
<dbReference type="InterPro" id="IPR023393">
    <property type="entry name" value="START-like_dom_sf"/>
</dbReference>
<evidence type="ECO:0008006" key="3">
    <source>
        <dbReference type="Google" id="ProtNLM"/>
    </source>
</evidence>
<dbReference type="PANTHER" id="PTHR36166">
    <property type="entry name" value="CHROMOSOME 9, WHOLE GENOME SHOTGUN SEQUENCE"/>
    <property type="match status" value="1"/>
</dbReference>
<dbReference type="AlphaFoldDB" id="A0A9P9IMK0"/>
<dbReference type="CDD" id="cd07822">
    <property type="entry name" value="SRPBCC_4"/>
    <property type="match status" value="1"/>
</dbReference>
<dbReference type="Gene3D" id="3.30.530.20">
    <property type="match status" value="1"/>
</dbReference>
<evidence type="ECO:0000313" key="2">
    <source>
        <dbReference type="Proteomes" id="UP000717696"/>
    </source>
</evidence>
<dbReference type="OrthoDB" id="509124at2759"/>
<dbReference type="EMBL" id="JAGMUU010000022">
    <property type="protein sequence ID" value="KAH7128028.1"/>
    <property type="molecule type" value="Genomic_DNA"/>
</dbReference>
<keyword evidence="2" id="KW-1185">Reference proteome</keyword>
<dbReference type="PANTHER" id="PTHR36166:SF1">
    <property type="entry name" value="SRPBCC DOMAIN-CONTAINING PROTEIN"/>
    <property type="match status" value="1"/>
</dbReference>
<accession>A0A9P9IMK0</accession>
<gene>
    <name evidence="1" type="ORF">B0J13DRAFT_143162</name>
</gene>
<evidence type="ECO:0000313" key="1">
    <source>
        <dbReference type="EMBL" id="KAH7128028.1"/>
    </source>
</evidence>
<comment type="caution">
    <text evidence="1">The sequence shown here is derived from an EMBL/GenBank/DDBJ whole genome shotgun (WGS) entry which is preliminary data.</text>
</comment>
<proteinExistence type="predicted"/>
<sequence length="151" mass="16862">MGQSQSVSCSIEIEASPAAVRSVFLDFPRLLEWSQWTIEASAPGKHPTELKAGDGIKAKFESFKFPATITENTTEHLEWVGSLPGILTGTHGFYFYPSSQHPGSTTFTQKETLSGLLAFVFGPGWSRRKNMLENWNVFNADLKREVEKNSY</sequence>
<name>A0A9P9IMK0_9HYPO</name>